<protein>
    <submittedName>
        <fullName evidence="2">Uncharacterized protein</fullName>
    </submittedName>
</protein>
<organism evidence="2 3">
    <name type="scientific">Caballeronia calidae</name>
    <dbReference type="NCBI Taxonomy" id="1777139"/>
    <lineage>
        <taxon>Bacteria</taxon>
        <taxon>Pseudomonadati</taxon>
        <taxon>Pseudomonadota</taxon>
        <taxon>Betaproteobacteria</taxon>
        <taxon>Burkholderiales</taxon>
        <taxon>Burkholderiaceae</taxon>
        <taxon>Caballeronia</taxon>
    </lineage>
</organism>
<accession>A0A158EC48</accession>
<dbReference type="RefSeq" id="WP_062611055.1">
    <property type="nucleotide sequence ID" value="NZ_FCOX02000064.1"/>
</dbReference>
<keyword evidence="1" id="KW-0812">Transmembrane</keyword>
<dbReference type="AlphaFoldDB" id="A0A158EC48"/>
<feature type="transmembrane region" description="Helical" evidence="1">
    <location>
        <begin position="76"/>
        <end position="97"/>
    </location>
</feature>
<proteinExistence type="predicted"/>
<dbReference type="Proteomes" id="UP000071859">
    <property type="component" value="Unassembled WGS sequence"/>
</dbReference>
<keyword evidence="1" id="KW-1133">Transmembrane helix</keyword>
<feature type="transmembrane region" description="Helical" evidence="1">
    <location>
        <begin position="197"/>
        <end position="214"/>
    </location>
</feature>
<sequence length="347" mass="37544">MYWNQSLEEPLLIAQLLAMFNVLRADGEPRRKLLVAPCAMSFLSGFVEWTSFVVNALFVVYLLCARRVRPEFGRHALATALAGALIVAHFALSLGMLDVAKVMLARIKVRSFQDLVSSTDLFRGYATSFGAFMPLALAGGFIAFAALQALDPTGSQRAPAAAPGVRMALVVLALSAVPLAEHVLLMPHAVKYSFDPLKFAVPLGLCLAFVWTSLRAAGRRSLAAVWLLIAVAAAWQNVQAYHGDNAQFSDWSAINVRNRALVAQAAARVDLRCALLGSDGPVRGYTEIAFGRSLFENAEKAPLVDAARAANACATVLVNQETVFDDIPRFRQILIVRHGSPDVVLRP</sequence>
<evidence type="ECO:0000256" key="1">
    <source>
        <dbReference type="SAM" id="Phobius"/>
    </source>
</evidence>
<dbReference type="OrthoDB" id="8479875at2"/>
<gene>
    <name evidence="2" type="ORF">AWB78_06986</name>
</gene>
<evidence type="ECO:0000313" key="2">
    <source>
        <dbReference type="EMBL" id="SAL04481.1"/>
    </source>
</evidence>
<name>A0A158EC48_9BURK</name>
<feature type="transmembrane region" description="Helical" evidence="1">
    <location>
        <begin position="167"/>
        <end position="185"/>
    </location>
</feature>
<feature type="transmembrane region" description="Helical" evidence="1">
    <location>
        <begin position="125"/>
        <end position="147"/>
    </location>
</feature>
<keyword evidence="3" id="KW-1185">Reference proteome</keyword>
<keyword evidence="1" id="KW-0472">Membrane</keyword>
<reference evidence="2" key="1">
    <citation type="submission" date="2016-01" db="EMBL/GenBank/DDBJ databases">
        <authorList>
            <person name="Peeters C."/>
        </authorList>
    </citation>
    <scope>NUCLEOTIDE SEQUENCE</scope>
    <source>
        <strain evidence="2">LMG 29321</strain>
    </source>
</reference>
<feature type="transmembrane region" description="Helical" evidence="1">
    <location>
        <begin position="41"/>
        <end position="64"/>
    </location>
</feature>
<comment type="caution">
    <text evidence="2">The sequence shown here is derived from an EMBL/GenBank/DDBJ whole genome shotgun (WGS) entry which is preliminary data.</text>
</comment>
<dbReference type="EMBL" id="FCOX02000064">
    <property type="protein sequence ID" value="SAL04481.1"/>
    <property type="molecule type" value="Genomic_DNA"/>
</dbReference>
<evidence type="ECO:0000313" key="3">
    <source>
        <dbReference type="Proteomes" id="UP000071859"/>
    </source>
</evidence>